<evidence type="ECO:0000313" key="9">
    <source>
        <dbReference type="Proteomes" id="UP001577267"/>
    </source>
</evidence>
<dbReference type="CDD" id="cd17393">
    <property type="entry name" value="MFS_MosC_like"/>
    <property type="match status" value="1"/>
</dbReference>
<evidence type="ECO:0000256" key="6">
    <source>
        <dbReference type="SAM" id="Phobius"/>
    </source>
</evidence>
<feature type="transmembrane region" description="Helical" evidence="6">
    <location>
        <begin position="45"/>
        <end position="67"/>
    </location>
</feature>
<dbReference type="EMBL" id="JBHGBT010000007">
    <property type="protein sequence ID" value="MFB4194810.1"/>
    <property type="molecule type" value="Genomic_DNA"/>
</dbReference>
<gene>
    <name evidence="8" type="ORF">ACE11A_10660</name>
</gene>
<feature type="transmembrane region" description="Helical" evidence="6">
    <location>
        <begin position="253"/>
        <end position="274"/>
    </location>
</feature>
<keyword evidence="2 6" id="KW-0812">Transmembrane</keyword>
<keyword evidence="9" id="KW-1185">Reference proteome</keyword>
<dbReference type="InterPro" id="IPR051788">
    <property type="entry name" value="MFS_Transporter"/>
</dbReference>
<evidence type="ECO:0000259" key="7">
    <source>
        <dbReference type="PROSITE" id="PS50850"/>
    </source>
</evidence>
<dbReference type="PANTHER" id="PTHR23514:SF13">
    <property type="entry name" value="INNER MEMBRANE PROTEIN YBJJ"/>
    <property type="match status" value="1"/>
</dbReference>
<name>A0ABV4ZL03_9ACTN</name>
<dbReference type="PROSITE" id="PS50850">
    <property type="entry name" value="MFS"/>
    <property type="match status" value="1"/>
</dbReference>
<evidence type="ECO:0000256" key="5">
    <source>
        <dbReference type="SAM" id="MobiDB-lite"/>
    </source>
</evidence>
<evidence type="ECO:0000256" key="3">
    <source>
        <dbReference type="ARBA" id="ARBA00022989"/>
    </source>
</evidence>
<dbReference type="SUPFAM" id="SSF103473">
    <property type="entry name" value="MFS general substrate transporter"/>
    <property type="match status" value="1"/>
</dbReference>
<evidence type="ECO:0000256" key="2">
    <source>
        <dbReference type="ARBA" id="ARBA00022692"/>
    </source>
</evidence>
<dbReference type="InterPro" id="IPR036259">
    <property type="entry name" value="MFS_trans_sf"/>
</dbReference>
<feature type="transmembrane region" description="Helical" evidence="6">
    <location>
        <begin position="216"/>
        <end position="233"/>
    </location>
</feature>
<feature type="transmembrane region" description="Helical" evidence="6">
    <location>
        <begin position="366"/>
        <end position="388"/>
    </location>
</feature>
<evidence type="ECO:0000256" key="4">
    <source>
        <dbReference type="ARBA" id="ARBA00023136"/>
    </source>
</evidence>
<dbReference type="Gene3D" id="1.20.1250.20">
    <property type="entry name" value="MFS general substrate transporter like domains"/>
    <property type="match status" value="1"/>
</dbReference>
<feature type="domain" description="Major facilitator superfamily (MFS) profile" evidence="7">
    <location>
        <begin position="8"/>
        <end position="391"/>
    </location>
</feature>
<feature type="transmembrane region" description="Helical" evidence="6">
    <location>
        <begin position="100"/>
        <end position="121"/>
    </location>
</feature>
<feature type="transmembrane region" description="Helical" evidence="6">
    <location>
        <begin position="167"/>
        <end position="189"/>
    </location>
</feature>
<evidence type="ECO:0000313" key="8">
    <source>
        <dbReference type="EMBL" id="MFB4194810.1"/>
    </source>
</evidence>
<comment type="subcellular location">
    <subcellularLocation>
        <location evidence="1">Cell membrane</location>
        <topology evidence="1">Multi-pass membrane protein</topology>
    </subcellularLocation>
</comment>
<evidence type="ECO:0000256" key="1">
    <source>
        <dbReference type="ARBA" id="ARBA00004651"/>
    </source>
</evidence>
<dbReference type="RefSeq" id="WP_375062773.1">
    <property type="nucleotide sequence ID" value="NZ_JBHGBT010000007.1"/>
</dbReference>
<reference evidence="8 9" key="1">
    <citation type="submission" date="2024-09" db="EMBL/GenBank/DDBJ databases">
        <title>Draft genome sequence of multifaceted antimicrobials producing Streptomyces sp. strain FH1.</title>
        <authorList>
            <person name="Hassan F."/>
            <person name="Ali H."/>
            <person name="Hassan N."/>
            <person name="Nawaz A."/>
        </authorList>
    </citation>
    <scope>NUCLEOTIDE SEQUENCE [LARGE SCALE GENOMIC DNA]</scope>
    <source>
        <strain evidence="8 9">FH1</strain>
    </source>
</reference>
<feature type="transmembrane region" description="Helical" evidence="6">
    <location>
        <begin position="339"/>
        <end position="360"/>
    </location>
</feature>
<keyword evidence="3 6" id="KW-1133">Transmembrane helix</keyword>
<feature type="transmembrane region" description="Helical" evidence="6">
    <location>
        <begin position="133"/>
        <end position="155"/>
    </location>
</feature>
<sequence length="435" mass="43106">MDLATRRRRRSLFLLFLLPGLSISSWVTRTPDIRDALGASTGQMGLILFGLSVGSMLGILSSGALVARYGTRPVAGLGTALVVVSLVTIGMGTLSGAAPVVTLGLALFGAGMGSGEVALNVEGAEIERITGRAVLPALHGFFSLGTAIGATLGILCTATRLPVQWHLLAVASVAAVVLIGAFGGIPAGVGRREAAGPGTADGGAGAESPVWRDARLLLIGGVVLAMALAEGAANDWLPLLMVDGHGLDASLGSVMYAGFAAAMATGRFSGTVLVNRFGRATVMRASAVSGAAGLALVIFAGNPVLAGCAVLLWGLGASLGFPLALSAAGESGPNPAARVSLASIIGYTAFLVGPPGLGFLGEHYGLRGAMVVVLVCVIGAIFLAPAVGSRPGPGESERAAGDGDAAAPQAVPETAVRDIQEAGEAAGGRRPAPAP</sequence>
<proteinExistence type="predicted"/>
<dbReference type="Proteomes" id="UP001577267">
    <property type="component" value="Unassembled WGS sequence"/>
</dbReference>
<dbReference type="InterPro" id="IPR011701">
    <property type="entry name" value="MFS"/>
</dbReference>
<feature type="compositionally biased region" description="Low complexity" evidence="5">
    <location>
        <begin position="422"/>
        <end position="435"/>
    </location>
</feature>
<dbReference type="PANTHER" id="PTHR23514">
    <property type="entry name" value="BYPASS OF STOP CODON PROTEIN 6"/>
    <property type="match status" value="1"/>
</dbReference>
<feature type="region of interest" description="Disordered" evidence="5">
    <location>
        <begin position="389"/>
        <end position="435"/>
    </location>
</feature>
<protein>
    <submittedName>
        <fullName evidence="8">MFS transporter</fullName>
    </submittedName>
</protein>
<accession>A0ABV4ZL03</accession>
<keyword evidence="4 6" id="KW-0472">Membrane</keyword>
<feature type="transmembrane region" description="Helical" evidence="6">
    <location>
        <begin position="304"/>
        <end position="327"/>
    </location>
</feature>
<feature type="transmembrane region" description="Helical" evidence="6">
    <location>
        <begin position="74"/>
        <end position="94"/>
    </location>
</feature>
<dbReference type="Pfam" id="PF07690">
    <property type="entry name" value="MFS_1"/>
    <property type="match status" value="1"/>
</dbReference>
<dbReference type="InterPro" id="IPR020846">
    <property type="entry name" value="MFS_dom"/>
</dbReference>
<comment type="caution">
    <text evidence="8">The sequence shown here is derived from an EMBL/GenBank/DDBJ whole genome shotgun (WGS) entry which is preliminary data.</text>
</comment>
<organism evidence="8 9">
    <name type="scientific">Streptomyces carpaticus</name>
    <dbReference type="NCBI Taxonomy" id="285558"/>
    <lineage>
        <taxon>Bacteria</taxon>
        <taxon>Bacillati</taxon>
        <taxon>Actinomycetota</taxon>
        <taxon>Actinomycetes</taxon>
        <taxon>Kitasatosporales</taxon>
        <taxon>Streptomycetaceae</taxon>
        <taxon>Streptomyces</taxon>
    </lineage>
</organism>